<dbReference type="CDD" id="cd02440">
    <property type="entry name" value="AdoMet_MTases"/>
    <property type="match status" value="1"/>
</dbReference>
<dbReference type="Gene3D" id="2.20.130.10">
    <property type="entry name" value="CAC2371-like domains"/>
    <property type="match status" value="1"/>
</dbReference>
<evidence type="ECO:0000313" key="6">
    <source>
        <dbReference type="Proteomes" id="UP000475214"/>
    </source>
</evidence>
<keyword evidence="6" id="KW-1185">Reference proteome</keyword>
<dbReference type="GO" id="GO:0008168">
    <property type="term" value="F:methyltransferase activity"/>
    <property type="evidence" value="ECO:0007669"/>
    <property type="project" value="UniProtKB-KW"/>
</dbReference>
<dbReference type="Proteomes" id="UP000475214">
    <property type="component" value="Unassembled WGS sequence"/>
</dbReference>
<gene>
    <name evidence="5" type="ORF">G1H10_15195</name>
</gene>
<organism evidence="5 6">
    <name type="scientific">Phytoactinopolyspora halotolerans</name>
    <dbReference type="NCBI Taxonomy" id="1981512"/>
    <lineage>
        <taxon>Bacteria</taxon>
        <taxon>Bacillati</taxon>
        <taxon>Actinomycetota</taxon>
        <taxon>Actinomycetes</taxon>
        <taxon>Jiangellales</taxon>
        <taxon>Jiangellaceae</taxon>
        <taxon>Phytoactinopolyspora</taxon>
    </lineage>
</organism>
<feature type="domain" description="Methyltransferase" evidence="4">
    <location>
        <begin position="51"/>
        <end position="141"/>
    </location>
</feature>
<keyword evidence="3" id="KW-0949">S-adenosyl-L-methionine</keyword>
<dbReference type="RefSeq" id="WP_163739256.1">
    <property type="nucleotide sequence ID" value="NZ_JAAGOA010000010.1"/>
</dbReference>
<dbReference type="AlphaFoldDB" id="A0A6L9S8H3"/>
<keyword evidence="1 5" id="KW-0489">Methyltransferase</keyword>
<name>A0A6L9S8H3_9ACTN</name>
<proteinExistence type="predicted"/>
<evidence type="ECO:0000313" key="5">
    <source>
        <dbReference type="EMBL" id="NEE01516.1"/>
    </source>
</evidence>
<dbReference type="Gene3D" id="3.40.50.150">
    <property type="entry name" value="Vaccinia Virus protein VP39"/>
    <property type="match status" value="1"/>
</dbReference>
<evidence type="ECO:0000256" key="3">
    <source>
        <dbReference type="ARBA" id="ARBA00022691"/>
    </source>
</evidence>
<sequence>MSYSAPERSARPFYASFGWAYDYLVTTPEDPWVAAASTELEYVGIRAGAKVLDAGCGTGRYAAALAARGYEVDLVDASAELLSQATDCLPASNAQVGDLCELNLGRQYDAIVCRGVLNDMTKDIERQAVLDRFASYTRSGGGLVLDVRERAGSERRIGTGHRMEKVVETPRGTLVFKIESTFQDGLIYTHEEHELRPGTGSPRLASYDFTMRPWTREELDERLRIAGFRTKRITEPNDRGSNDRLLCLAVLDTAAA</sequence>
<evidence type="ECO:0000259" key="4">
    <source>
        <dbReference type="Pfam" id="PF13649"/>
    </source>
</evidence>
<accession>A0A6L9S8H3</accession>
<dbReference type="EMBL" id="JAAGOA010000010">
    <property type="protein sequence ID" value="NEE01516.1"/>
    <property type="molecule type" value="Genomic_DNA"/>
</dbReference>
<dbReference type="SUPFAM" id="SSF53335">
    <property type="entry name" value="S-adenosyl-L-methionine-dependent methyltransferases"/>
    <property type="match status" value="1"/>
</dbReference>
<comment type="caution">
    <text evidence="5">The sequence shown here is derived from an EMBL/GenBank/DDBJ whole genome shotgun (WGS) entry which is preliminary data.</text>
</comment>
<reference evidence="5 6" key="1">
    <citation type="submission" date="2020-02" db="EMBL/GenBank/DDBJ databases">
        <authorList>
            <person name="Li X.-J."/>
            <person name="Han X.-M."/>
        </authorList>
    </citation>
    <scope>NUCLEOTIDE SEQUENCE [LARGE SCALE GENOMIC DNA]</scope>
    <source>
        <strain evidence="5 6">CCTCC AB 2017055</strain>
    </source>
</reference>
<dbReference type="InterPro" id="IPR029063">
    <property type="entry name" value="SAM-dependent_MTases_sf"/>
</dbReference>
<dbReference type="GO" id="GO:0032259">
    <property type="term" value="P:methylation"/>
    <property type="evidence" value="ECO:0007669"/>
    <property type="project" value="UniProtKB-KW"/>
</dbReference>
<evidence type="ECO:0000256" key="2">
    <source>
        <dbReference type="ARBA" id="ARBA00022679"/>
    </source>
</evidence>
<dbReference type="InterPro" id="IPR041698">
    <property type="entry name" value="Methyltransf_25"/>
</dbReference>
<dbReference type="PANTHER" id="PTHR43464:SF19">
    <property type="entry name" value="UBIQUINONE BIOSYNTHESIS O-METHYLTRANSFERASE, MITOCHONDRIAL"/>
    <property type="match status" value="1"/>
</dbReference>
<dbReference type="PANTHER" id="PTHR43464">
    <property type="entry name" value="METHYLTRANSFERASE"/>
    <property type="match status" value="1"/>
</dbReference>
<evidence type="ECO:0000256" key="1">
    <source>
        <dbReference type="ARBA" id="ARBA00022603"/>
    </source>
</evidence>
<keyword evidence="2 5" id="KW-0808">Transferase</keyword>
<dbReference type="Pfam" id="PF13649">
    <property type="entry name" value="Methyltransf_25"/>
    <property type="match status" value="1"/>
</dbReference>
<protein>
    <submittedName>
        <fullName evidence="5">Class I SAM-dependent methyltransferase</fullName>
    </submittedName>
</protein>